<dbReference type="AlphaFoldDB" id="A0AAD5YQP1"/>
<organism evidence="1 2">
    <name type="scientific">Leucocoprinus birnbaumii</name>
    <dbReference type="NCBI Taxonomy" id="56174"/>
    <lineage>
        <taxon>Eukaryota</taxon>
        <taxon>Fungi</taxon>
        <taxon>Dikarya</taxon>
        <taxon>Basidiomycota</taxon>
        <taxon>Agaricomycotina</taxon>
        <taxon>Agaricomycetes</taxon>
        <taxon>Agaricomycetidae</taxon>
        <taxon>Agaricales</taxon>
        <taxon>Agaricineae</taxon>
        <taxon>Agaricaceae</taxon>
        <taxon>Leucocoprinus</taxon>
    </lineage>
</organism>
<keyword evidence="2" id="KW-1185">Reference proteome</keyword>
<accession>A0AAD5YQP1</accession>
<gene>
    <name evidence="1" type="ORF">NP233_g11728</name>
</gene>
<reference evidence="1" key="1">
    <citation type="submission" date="2022-07" db="EMBL/GenBank/DDBJ databases">
        <title>Genome Sequence of Leucocoprinus birnbaumii.</title>
        <authorList>
            <person name="Buettner E."/>
        </authorList>
    </citation>
    <scope>NUCLEOTIDE SEQUENCE</scope>
    <source>
        <strain evidence="1">VT141</strain>
    </source>
</reference>
<name>A0AAD5YQP1_9AGAR</name>
<protein>
    <submittedName>
        <fullName evidence="1">Uncharacterized protein</fullName>
    </submittedName>
</protein>
<proteinExistence type="predicted"/>
<comment type="caution">
    <text evidence="1">The sequence shown here is derived from an EMBL/GenBank/DDBJ whole genome shotgun (WGS) entry which is preliminary data.</text>
</comment>
<sequence>MTSAAFVMDGVTSLLPRFEAWQYAAVFVLSTDAPLDIRSETKFRRLKAFAESAKISGLAKKGRPGVLVFDGDKEAIRTFLSNARSLRYLDFHHVDTVTVPSQTTQRLANGRVGLREVNDMAELVQRLDEMSMKEWFRQNMGMAKGP</sequence>
<dbReference type="EMBL" id="JANIEX010001477">
    <property type="protein sequence ID" value="KAJ3557495.1"/>
    <property type="molecule type" value="Genomic_DNA"/>
</dbReference>
<dbReference type="Proteomes" id="UP001213000">
    <property type="component" value="Unassembled WGS sequence"/>
</dbReference>
<evidence type="ECO:0000313" key="2">
    <source>
        <dbReference type="Proteomes" id="UP001213000"/>
    </source>
</evidence>
<evidence type="ECO:0000313" key="1">
    <source>
        <dbReference type="EMBL" id="KAJ3557495.1"/>
    </source>
</evidence>